<comment type="caution">
    <text evidence="1">The sequence shown here is derived from an EMBL/GenBank/DDBJ whole genome shotgun (WGS) entry which is preliminary data.</text>
</comment>
<dbReference type="Proteomes" id="UP000005396">
    <property type="component" value="Unassembled WGS sequence"/>
</dbReference>
<sequence>MTILLYKTKKCRQGMTYPCRHFYSLYICCFYTNNPDINFPVR</sequence>
<accession>A8RXF9</accession>
<gene>
    <name evidence="1" type="ORF">CLOBOL_04872</name>
</gene>
<protein>
    <submittedName>
        <fullName evidence="1">Uncharacterized protein</fullName>
    </submittedName>
</protein>
<reference evidence="1 2" key="1">
    <citation type="submission" date="2007-08" db="EMBL/GenBank/DDBJ databases">
        <authorList>
            <person name="Fulton L."/>
            <person name="Clifton S."/>
            <person name="Fulton B."/>
            <person name="Xu J."/>
            <person name="Minx P."/>
            <person name="Pepin K.H."/>
            <person name="Johnson M."/>
            <person name="Thiruvilangam P."/>
            <person name="Bhonagiri V."/>
            <person name="Nash W.E."/>
            <person name="Mardis E.R."/>
            <person name="Wilson R.K."/>
        </authorList>
    </citation>
    <scope>NUCLEOTIDE SEQUENCE [LARGE SCALE GENOMIC DNA]</scope>
    <source>
        <strain evidence="2">ATCC BAA-613 / DSM 15670 / CCUG 46953 / JCM 12243 / WAL 16351</strain>
    </source>
</reference>
<evidence type="ECO:0000313" key="1">
    <source>
        <dbReference type="EMBL" id="EDP14892.1"/>
    </source>
</evidence>
<name>A8RXF9_ENTBW</name>
<dbReference type="AlphaFoldDB" id="A8RXF9"/>
<reference evidence="1 2" key="2">
    <citation type="submission" date="2007-09" db="EMBL/GenBank/DDBJ databases">
        <title>Draft genome sequence of Clostridium bolteae (ATCC BAA-613).</title>
        <authorList>
            <person name="Sudarsanam P."/>
            <person name="Ley R."/>
            <person name="Guruge J."/>
            <person name="Turnbaugh P.J."/>
            <person name="Mahowald M."/>
            <person name="Liep D."/>
            <person name="Gordon J."/>
        </authorList>
    </citation>
    <scope>NUCLEOTIDE SEQUENCE [LARGE SCALE GENOMIC DNA]</scope>
    <source>
        <strain evidence="2">ATCC BAA-613 / DSM 15670 / CCUG 46953 / JCM 12243 / WAL 16351</strain>
    </source>
</reference>
<dbReference type="PaxDb" id="411902-CLOBOL_04872"/>
<evidence type="ECO:0000313" key="2">
    <source>
        <dbReference type="Proteomes" id="UP000005396"/>
    </source>
</evidence>
<organism evidence="1 2">
    <name type="scientific">Enterocloster bolteae (strain ATCC BAA-613 / DSM 15670 / CCUG 46953 / JCM 12243 / WAL 16351)</name>
    <name type="common">Clostridium bolteae</name>
    <dbReference type="NCBI Taxonomy" id="411902"/>
    <lineage>
        <taxon>Bacteria</taxon>
        <taxon>Bacillati</taxon>
        <taxon>Bacillota</taxon>
        <taxon>Clostridia</taxon>
        <taxon>Lachnospirales</taxon>
        <taxon>Lachnospiraceae</taxon>
        <taxon>Enterocloster</taxon>
    </lineage>
</organism>
<proteinExistence type="predicted"/>
<dbReference type="EMBL" id="ABCC02000038">
    <property type="protein sequence ID" value="EDP14892.1"/>
    <property type="molecule type" value="Genomic_DNA"/>
</dbReference>
<dbReference type="HOGENOM" id="CLU_3249447_0_0_9"/>